<gene>
    <name evidence="5" type="ORF">Dace_2722</name>
</gene>
<comment type="caution">
    <text evidence="5">The sequence shown here is derived from an EMBL/GenBank/DDBJ whole genome shotgun (WGS) entry which is preliminary data.</text>
</comment>
<evidence type="ECO:0000256" key="4">
    <source>
        <dbReference type="ARBA" id="ARBA00013078"/>
    </source>
</evidence>
<dbReference type="InterPro" id="IPR050155">
    <property type="entry name" value="HAD-like_hydrolase_sf"/>
</dbReference>
<dbReference type="GO" id="GO:0008967">
    <property type="term" value="F:phosphoglycolate phosphatase activity"/>
    <property type="evidence" value="ECO:0007669"/>
    <property type="project" value="UniProtKB-EC"/>
</dbReference>
<dbReference type="PANTHER" id="PTHR43434:SF1">
    <property type="entry name" value="PHOSPHOGLYCOLATE PHOSPHATASE"/>
    <property type="match status" value="1"/>
</dbReference>
<dbReference type="InterPro" id="IPR041492">
    <property type="entry name" value="HAD_2"/>
</dbReference>
<keyword evidence="5" id="KW-0378">Hydrolase</keyword>
<reference evidence="5" key="1">
    <citation type="submission" date="2006-05" db="EMBL/GenBank/DDBJ databases">
        <title>Annotation of the draft genome assembly of Desulfuromonas acetoxidans DSM 684.</title>
        <authorList>
            <consortium name="US DOE Joint Genome Institute (JGI-ORNL)"/>
            <person name="Larimer F."/>
            <person name="Land M."/>
            <person name="Hauser L."/>
        </authorList>
    </citation>
    <scope>NUCLEOTIDE SEQUENCE [LARGE SCALE GENOMIC DNA]</scope>
    <source>
        <strain evidence="5">DSM 684</strain>
    </source>
</reference>
<dbReference type="InterPro" id="IPR023214">
    <property type="entry name" value="HAD_sf"/>
</dbReference>
<dbReference type="GO" id="GO:0005829">
    <property type="term" value="C:cytosol"/>
    <property type="evidence" value="ECO:0007669"/>
    <property type="project" value="TreeGrafter"/>
</dbReference>
<evidence type="ECO:0000313" key="6">
    <source>
        <dbReference type="Proteomes" id="UP000005695"/>
    </source>
</evidence>
<comment type="similarity">
    <text evidence="3">Belongs to the HAD-like hydrolase superfamily. CbbY/CbbZ/Gph/YieH family.</text>
</comment>
<sequence length="245" mass="26804">MARADPLCITPGRGHCPLLQNRRSRSVGLVARSVAVMKEIDGFFFDLDGTLVDSARDLAAAVNRLRVHLDLEPIAEQLALSYVGDGATRLVQRALPEGMYQHEHRATFLQLYAEHLLDHSCIYPGIEEFLARHQDKVLAVVSNKPYTLAVDLLRGLGLLEPFALVLGGDSLAEKKPHPLPLAHAMATLDVSPSRAVMIGDHHTDLYCAQAAGVASCFCQYGFGIAAEAPYTWSVQQPHDLLTLFL</sequence>
<dbReference type="Gene3D" id="3.40.50.1000">
    <property type="entry name" value="HAD superfamily/HAD-like"/>
    <property type="match status" value="1"/>
</dbReference>
<dbReference type="SFLD" id="SFLDS00003">
    <property type="entry name" value="Haloacid_Dehalogenase"/>
    <property type="match status" value="1"/>
</dbReference>
<accession>Q1K212</accession>
<name>Q1K212_DESA6</name>
<proteinExistence type="inferred from homology"/>
<evidence type="ECO:0000313" key="5">
    <source>
        <dbReference type="EMBL" id="EAT16627.1"/>
    </source>
</evidence>
<protein>
    <recommendedName>
        <fullName evidence="4">phosphoglycolate phosphatase</fullName>
        <ecNumber evidence="4">3.1.3.18</ecNumber>
    </recommendedName>
</protein>
<dbReference type="EMBL" id="AAEW02000004">
    <property type="protein sequence ID" value="EAT16627.1"/>
    <property type="molecule type" value="Genomic_DNA"/>
</dbReference>
<organism evidence="5 6">
    <name type="scientific">Desulfuromonas acetoxidans (strain DSM 684 / 11070)</name>
    <dbReference type="NCBI Taxonomy" id="281689"/>
    <lineage>
        <taxon>Bacteria</taxon>
        <taxon>Pseudomonadati</taxon>
        <taxon>Thermodesulfobacteriota</taxon>
        <taxon>Desulfuromonadia</taxon>
        <taxon>Desulfuromonadales</taxon>
        <taxon>Desulfuromonadaceae</taxon>
        <taxon>Desulfuromonas</taxon>
    </lineage>
</organism>
<dbReference type="InterPro" id="IPR023198">
    <property type="entry name" value="PGP-like_dom2"/>
</dbReference>
<dbReference type="SFLD" id="SFLDG01129">
    <property type="entry name" value="C1.5:_HAD__Beta-PGM__Phosphata"/>
    <property type="match status" value="1"/>
</dbReference>
<dbReference type="InterPro" id="IPR036412">
    <property type="entry name" value="HAD-like_sf"/>
</dbReference>
<evidence type="ECO:0000256" key="3">
    <source>
        <dbReference type="ARBA" id="ARBA00006171"/>
    </source>
</evidence>
<dbReference type="EC" id="3.1.3.18" evidence="4"/>
<evidence type="ECO:0000256" key="1">
    <source>
        <dbReference type="ARBA" id="ARBA00000830"/>
    </source>
</evidence>
<evidence type="ECO:0000256" key="2">
    <source>
        <dbReference type="ARBA" id="ARBA00004818"/>
    </source>
</evidence>
<dbReference type="AlphaFoldDB" id="Q1K212"/>
<dbReference type="Pfam" id="PF13419">
    <property type="entry name" value="HAD_2"/>
    <property type="match status" value="1"/>
</dbReference>
<reference evidence="5" key="2">
    <citation type="submission" date="2006-05" db="EMBL/GenBank/DDBJ databases">
        <title>Sequencing of the draft genome and assembly of Desulfuromonas acetoxidans DSM 684.</title>
        <authorList>
            <consortium name="US DOE Joint Genome Institute (JGI-PGF)"/>
            <person name="Copeland A."/>
            <person name="Lucas S."/>
            <person name="Lapidus A."/>
            <person name="Barry K."/>
            <person name="Detter J.C."/>
            <person name="Glavina del Rio T."/>
            <person name="Hammon N."/>
            <person name="Israni S."/>
            <person name="Dalin E."/>
            <person name="Tice H."/>
            <person name="Bruce D."/>
            <person name="Pitluck S."/>
            <person name="Richardson P."/>
        </authorList>
    </citation>
    <scope>NUCLEOTIDE SEQUENCE [LARGE SCALE GENOMIC DNA]</scope>
    <source>
        <strain evidence="5">DSM 684</strain>
    </source>
</reference>
<comment type="pathway">
    <text evidence="2">Organic acid metabolism; glycolate biosynthesis; glycolate from 2-phosphoglycolate: step 1/1.</text>
</comment>
<dbReference type="GO" id="GO:0006281">
    <property type="term" value="P:DNA repair"/>
    <property type="evidence" value="ECO:0007669"/>
    <property type="project" value="TreeGrafter"/>
</dbReference>
<dbReference type="SUPFAM" id="SSF56784">
    <property type="entry name" value="HAD-like"/>
    <property type="match status" value="1"/>
</dbReference>
<keyword evidence="6" id="KW-1185">Reference proteome</keyword>
<dbReference type="InterPro" id="IPR006439">
    <property type="entry name" value="HAD-SF_hydro_IA"/>
</dbReference>
<dbReference type="Gene3D" id="1.10.150.240">
    <property type="entry name" value="Putative phosphatase, domain 2"/>
    <property type="match status" value="1"/>
</dbReference>
<comment type="catalytic activity">
    <reaction evidence="1">
        <text>2-phosphoglycolate + H2O = glycolate + phosphate</text>
        <dbReference type="Rhea" id="RHEA:14369"/>
        <dbReference type="ChEBI" id="CHEBI:15377"/>
        <dbReference type="ChEBI" id="CHEBI:29805"/>
        <dbReference type="ChEBI" id="CHEBI:43474"/>
        <dbReference type="ChEBI" id="CHEBI:58033"/>
        <dbReference type="EC" id="3.1.3.18"/>
    </reaction>
</comment>
<dbReference type="PANTHER" id="PTHR43434">
    <property type="entry name" value="PHOSPHOGLYCOLATE PHOSPHATASE"/>
    <property type="match status" value="1"/>
</dbReference>
<dbReference type="Proteomes" id="UP000005695">
    <property type="component" value="Unassembled WGS sequence"/>
</dbReference>
<dbReference type="NCBIfam" id="TIGR01549">
    <property type="entry name" value="HAD-SF-IA-v1"/>
    <property type="match status" value="1"/>
</dbReference>